<accession>A0A0P7ZC00</accession>
<evidence type="ECO:0000259" key="1">
    <source>
        <dbReference type="Pfam" id="PF01568"/>
    </source>
</evidence>
<keyword evidence="2" id="KW-0560">Oxidoreductase</keyword>
<sequence>MDMDFGKFLKSPEYDIKIITYRDIFHAEALESDRFGEEYKKLSAAISMSKTDMQKMGIKSGDRVKISNNFASIVVQAKESKRDEPGGLAFMVNSPWSNSLVSDETRGKGIPEFKNIDARISLSKEEITTLDKLMKAFTK</sequence>
<dbReference type="EMBL" id="LKCM01000476">
    <property type="protein sequence ID" value="KPQ40966.1"/>
    <property type="molecule type" value="Genomic_DNA"/>
</dbReference>
<organism evidence="2 3">
    <name type="scientific">Candidatus Methanoperedens nitratireducens</name>
    <dbReference type="NCBI Taxonomy" id="1392998"/>
    <lineage>
        <taxon>Archaea</taxon>
        <taxon>Methanobacteriati</taxon>
        <taxon>Methanobacteriota</taxon>
        <taxon>Stenosarchaea group</taxon>
        <taxon>Methanomicrobia</taxon>
        <taxon>Methanosarcinales</taxon>
        <taxon>ANME-2 cluster</taxon>
        <taxon>Candidatus Methanoperedentaceae</taxon>
        <taxon>Candidatus Methanoperedens</taxon>
    </lineage>
</organism>
<evidence type="ECO:0000313" key="3">
    <source>
        <dbReference type="Proteomes" id="UP000050360"/>
    </source>
</evidence>
<comment type="caution">
    <text evidence="2">The sequence shown here is derived from an EMBL/GenBank/DDBJ whole genome shotgun (WGS) entry which is preliminary data.</text>
</comment>
<reference evidence="2 3" key="1">
    <citation type="submission" date="2015-09" db="EMBL/GenBank/DDBJ databases">
        <title>A metagenomics-based metabolic model of nitrate-dependent anaerobic oxidation of methane by Methanoperedens-like archaea.</title>
        <authorList>
            <person name="Arshad A."/>
            <person name="Speth D.R."/>
            <person name="De Graaf R.M."/>
            <person name="Op Den Camp H.J."/>
            <person name="Jetten M.S."/>
            <person name="Welte C.U."/>
        </authorList>
    </citation>
    <scope>NUCLEOTIDE SEQUENCE [LARGE SCALE GENOMIC DNA]</scope>
</reference>
<evidence type="ECO:0000313" key="2">
    <source>
        <dbReference type="EMBL" id="KPQ40966.1"/>
    </source>
</evidence>
<name>A0A0P7ZC00_9EURY</name>
<protein>
    <submittedName>
        <fullName evidence="2">Tungsten dependendent formylmethanofuran dehydrogenase subunit fwdD</fullName>
        <ecNumber evidence="2">1.2.99.5</ecNumber>
    </submittedName>
</protein>
<proteinExistence type="predicted"/>
<feature type="domain" description="Molybdopterin dinucleotide-binding" evidence="1">
    <location>
        <begin position="18"/>
        <end position="115"/>
    </location>
</feature>
<dbReference type="GO" id="GO:0043546">
    <property type="term" value="F:molybdopterin cofactor binding"/>
    <property type="evidence" value="ECO:0007669"/>
    <property type="project" value="InterPro"/>
</dbReference>
<gene>
    <name evidence="2" type="primary">fwdD</name>
    <name evidence="2" type="ORF">MPEBLZ_04481</name>
</gene>
<dbReference type="PIRSF" id="PIRSF015873">
    <property type="entry name" value="FwdD"/>
    <property type="match status" value="1"/>
</dbReference>
<dbReference type="SUPFAM" id="SSF50692">
    <property type="entry name" value="ADC-like"/>
    <property type="match status" value="1"/>
</dbReference>
<dbReference type="GO" id="GO:0016491">
    <property type="term" value="F:oxidoreductase activity"/>
    <property type="evidence" value="ECO:0007669"/>
    <property type="project" value="UniProtKB-KW"/>
</dbReference>
<dbReference type="InterPro" id="IPR012040">
    <property type="entry name" value="Formylmethanofuran_DH_dsu"/>
</dbReference>
<dbReference type="Proteomes" id="UP000050360">
    <property type="component" value="Unassembled WGS sequence"/>
</dbReference>
<dbReference type="Pfam" id="PF01568">
    <property type="entry name" value="Molydop_binding"/>
    <property type="match status" value="1"/>
</dbReference>
<dbReference type="AlphaFoldDB" id="A0A0P7ZC00"/>
<dbReference type="EC" id="1.2.99.5" evidence="2"/>
<dbReference type="InterPro" id="IPR009010">
    <property type="entry name" value="Asp_de-COase-like_dom_sf"/>
</dbReference>
<dbReference type="InterPro" id="IPR006657">
    <property type="entry name" value="MoPterin_dinucl-bd_dom"/>
</dbReference>
<dbReference type="Gene3D" id="2.40.40.20">
    <property type="match status" value="1"/>
</dbReference>
<feature type="non-terminal residue" evidence="2">
    <location>
        <position position="139"/>
    </location>
</feature>